<dbReference type="EMBL" id="ML737127">
    <property type="protein sequence ID" value="KAE8343720.1"/>
    <property type="molecule type" value="Genomic_DNA"/>
</dbReference>
<feature type="compositionally biased region" description="Polar residues" evidence="1">
    <location>
        <begin position="23"/>
        <end position="33"/>
    </location>
</feature>
<accession>A0A5N6YJM2</accession>
<evidence type="ECO:0000256" key="1">
    <source>
        <dbReference type="SAM" id="MobiDB-lite"/>
    </source>
</evidence>
<reference evidence="2" key="1">
    <citation type="submission" date="2019-04" db="EMBL/GenBank/DDBJ databases">
        <title>Friends and foes A comparative genomics study of 23 Aspergillus species from section Flavi.</title>
        <authorList>
            <consortium name="DOE Joint Genome Institute"/>
            <person name="Kjaerbolling I."/>
            <person name="Vesth T."/>
            <person name="Frisvad J.C."/>
            <person name="Nybo J.L."/>
            <person name="Theobald S."/>
            <person name="Kildgaard S."/>
            <person name="Isbrandt T."/>
            <person name="Kuo A."/>
            <person name="Sato A."/>
            <person name="Lyhne E.K."/>
            <person name="Kogle M.E."/>
            <person name="Wiebenga A."/>
            <person name="Kun R.S."/>
            <person name="Lubbers R.J."/>
            <person name="Makela M.R."/>
            <person name="Barry K."/>
            <person name="Chovatia M."/>
            <person name="Clum A."/>
            <person name="Daum C."/>
            <person name="Haridas S."/>
            <person name="He G."/>
            <person name="LaButti K."/>
            <person name="Lipzen A."/>
            <person name="Mondo S."/>
            <person name="Riley R."/>
            <person name="Salamov A."/>
            <person name="Simmons B.A."/>
            <person name="Magnuson J.K."/>
            <person name="Henrissat B."/>
            <person name="Mortensen U.H."/>
            <person name="Larsen T.O."/>
            <person name="Devries R.P."/>
            <person name="Grigoriev I.V."/>
            <person name="Machida M."/>
            <person name="Baker S.E."/>
            <person name="Andersen M.R."/>
        </authorList>
    </citation>
    <scope>NUCLEOTIDE SEQUENCE</scope>
    <source>
        <strain evidence="2">CBS 117612</strain>
    </source>
</reference>
<evidence type="ECO:0000313" key="2">
    <source>
        <dbReference type="EMBL" id="KAE8343720.1"/>
    </source>
</evidence>
<organism evidence="2">
    <name type="scientific">Aspergillus arachidicola</name>
    <dbReference type="NCBI Taxonomy" id="656916"/>
    <lineage>
        <taxon>Eukaryota</taxon>
        <taxon>Fungi</taxon>
        <taxon>Dikarya</taxon>
        <taxon>Ascomycota</taxon>
        <taxon>Pezizomycotina</taxon>
        <taxon>Eurotiomycetes</taxon>
        <taxon>Eurotiomycetidae</taxon>
        <taxon>Eurotiales</taxon>
        <taxon>Aspergillaceae</taxon>
        <taxon>Aspergillus</taxon>
        <taxon>Aspergillus subgen. Circumdati</taxon>
    </lineage>
</organism>
<proteinExistence type="predicted"/>
<dbReference type="Proteomes" id="UP000325558">
    <property type="component" value="Unassembled WGS sequence"/>
</dbReference>
<feature type="region of interest" description="Disordered" evidence="1">
    <location>
        <begin position="1"/>
        <end position="33"/>
    </location>
</feature>
<gene>
    <name evidence="2" type="ORF">BDV24DRAFT_161029</name>
</gene>
<dbReference type="AlphaFoldDB" id="A0A5N6YJM2"/>
<sequence length="193" mass="20995">MRPFSKQRMKYPVTCSGRHDTQPTKPAFSTHQGPASVSKYNITGIMNAALTPPVASILLAVVISSWSNAQTWLPNLRCDPVDRTEHAATCGDVGAAILSARKNSSIIVGPNSAFIIAWAVPSSIEEDNHVSGNLVLFRFRIARVLLANYRCRGTGANLSQSPPLRAKAVIEVALIPHGKPEGHIDKKYVWSQR</sequence>
<protein>
    <submittedName>
        <fullName evidence="2">Uncharacterized protein</fullName>
    </submittedName>
</protein>
<name>A0A5N6YJM2_9EURO</name>